<evidence type="ECO:0000313" key="1">
    <source>
        <dbReference type="EMBL" id="RVW92823.1"/>
    </source>
</evidence>
<dbReference type="AlphaFoldDB" id="A0A438I7Y6"/>
<dbReference type="InterPro" id="IPR032675">
    <property type="entry name" value="LRR_dom_sf"/>
</dbReference>
<reference evidence="1 2" key="1">
    <citation type="journal article" date="2018" name="PLoS Genet.">
        <title>Population sequencing reveals clonal diversity and ancestral inbreeding in the grapevine cultivar Chardonnay.</title>
        <authorList>
            <person name="Roach M.J."/>
            <person name="Johnson D.L."/>
            <person name="Bohlmann J."/>
            <person name="van Vuuren H.J."/>
            <person name="Jones S.J."/>
            <person name="Pretorius I.S."/>
            <person name="Schmidt S.A."/>
            <person name="Borneman A.R."/>
        </authorList>
    </citation>
    <scope>NUCLEOTIDE SEQUENCE [LARGE SCALE GENOMIC DNA]</scope>
    <source>
        <strain evidence="2">cv. Chardonnay</strain>
        <tissue evidence="1">Leaf</tissue>
    </source>
</reference>
<proteinExistence type="predicted"/>
<name>A0A438I7Y6_VITVI</name>
<dbReference type="PANTHER" id="PTHR34630:SF102">
    <property type="entry name" value="RESISTANCE DOMAIN PROTEIN"/>
    <property type="match status" value="1"/>
</dbReference>
<gene>
    <name evidence="1" type="primary">VvCHDp000512_26</name>
    <name evidence="1" type="ORF">CK203_042605</name>
</gene>
<dbReference type="Gene3D" id="3.80.10.10">
    <property type="entry name" value="Ribonuclease Inhibitor"/>
    <property type="match status" value="3"/>
</dbReference>
<protein>
    <submittedName>
        <fullName evidence="1">Putative disease resistance protein</fullName>
    </submittedName>
</protein>
<comment type="caution">
    <text evidence="1">The sequence shown here is derived from an EMBL/GenBank/DDBJ whole genome shotgun (WGS) entry which is preliminary data.</text>
</comment>
<dbReference type="Proteomes" id="UP000288805">
    <property type="component" value="Unassembled WGS sequence"/>
</dbReference>
<organism evidence="1 2">
    <name type="scientific">Vitis vinifera</name>
    <name type="common">Grape</name>
    <dbReference type="NCBI Taxonomy" id="29760"/>
    <lineage>
        <taxon>Eukaryota</taxon>
        <taxon>Viridiplantae</taxon>
        <taxon>Streptophyta</taxon>
        <taxon>Embryophyta</taxon>
        <taxon>Tracheophyta</taxon>
        <taxon>Spermatophyta</taxon>
        <taxon>Magnoliopsida</taxon>
        <taxon>eudicotyledons</taxon>
        <taxon>Gunneridae</taxon>
        <taxon>Pentapetalae</taxon>
        <taxon>rosids</taxon>
        <taxon>Vitales</taxon>
        <taxon>Vitaceae</taxon>
        <taxon>Viteae</taxon>
        <taxon>Vitis</taxon>
    </lineage>
</organism>
<accession>A0A438I7Y6</accession>
<sequence>MEIDDIIKLQEVQPGELPATLKKLIIINCERLESLPEGIDNNNTCHLEYLHVWGCPSLKSIPRGYFPSTLETLSIWDCQQLESIPGNMQQNLTSLQVLLICNCRDVLSSPEAFLNPNLEELCISDCENMRWHLSGWGLHTLTSLDKLMIQGPFPDLLSFPSSHLLLPTSITCLRLVNLYNLKSIASISLQSLISLKSLELYNCPKLWSFVPKGGQHLQYLKSGKFPAIHICKVLRPYQIWATTSLPTKGWAKGLMFGGSFCLKLSILIQSPLIVKRNAPLFNTLVFWDSAICLQICIAKTGEVNLGDEPACLRKPGFGLENLGGLWMDGCDGVVSLDEQRLPCNLQYLEVKGCFNLEKLPNALCTLTSLIDLLLETLADGMVSTRCAFECLEIVDCPSLIRLPKGKLSTTLKKLLIIDCQKLESLPEGIMHHTSIDSNNTCRLEQLHVLGCLSLKCIPRGNFPSFLEMLFIWNCKKLEPIPCNILQNLTALDCENMKKPLSFVPKEGLPPSLARLVIMGVLF</sequence>
<dbReference type="PANTHER" id="PTHR34630">
    <property type="entry name" value="OS11G0677101 PROTEIN"/>
    <property type="match status" value="1"/>
</dbReference>
<dbReference type="SUPFAM" id="SSF52058">
    <property type="entry name" value="L domain-like"/>
    <property type="match status" value="2"/>
</dbReference>
<evidence type="ECO:0000313" key="2">
    <source>
        <dbReference type="Proteomes" id="UP000288805"/>
    </source>
</evidence>
<dbReference type="EMBL" id="QGNW01000134">
    <property type="protein sequence ID" value="RVW92823.1"/>
    <property type="molecule type" value="Genomic_DNA"/>
</dbReference>